<accession>A0A0J6URW2</accession>
<reference evidence="1 2" key="1">
    <citation type="submission" date="2015-03" db="EMBL/GenBank/DDBJ databases">
        <title>Genome sequencing of Methylobacterium aquaticum DSM16371 type strain.</title>
        <authorList>
            <person name="Chaudhry V."/>
            <person name="Patil P.B."/>
        </authorList>
    </citation>
    <scope>NUCLEOTIDE SEQUENCE [LARGE SCALE GENOMIC DNA]</scope>
    <source>
        <strain evidence="1 2">DSM 16371</strain>
    </source>
</reference>
<dbReference type="AlphaFoldDB" id="A0A0J6URW2"/>
<dbReference type="Proteomes" id="UP000035929">
    <property type="component" value="Unassembled WGS sequence"/>
</dbReference>
<dbReference type="RefSeq" id="WP_048466727.1">
    <property type="nucleotide sequence ID" value="NZ_LABX01000225.1"/>
</dbReference>
<dbReference type="PATRIC" id="fig|270351.6.peg.3357"/>
<sequence length="295" mass="31639">MNAVSPTRAFAAQARFDTVVAEAFAGARATRHIRDHLIARLHRGAFDGVLLRQAEGFSGIPEAVERRAAINTIDFAFEPLVLASLSVAQAEAYFAGIEPVLRVGEARGLDRPGPLWLDTVHHACVFSVLARMAAFLKARRGIADVVLLHQGLRPEPRLGVAARVLGQVHGVRLHLLPLQGDWFARLARRATPQTAIFSLCDMPPEAFGSVPPRRALGRIALHAGPDLRRGVATVSGSAAFACRLGAAHLVLDYPARDTIRLRPHDGAPALCPVEDWVFWPVLVARGGASVSGPAS</sequence>
<organism evidence="1 2">
    <name type="scientific">Methylobacterium aquaticum</name>
    <dbReference type="NCBI Taxonomy" id="270351"/>
    <lineage>
        <taxon>Bacteria</taxon>
        <taxon>Pseudomonadati</taxon>
        <taxon>Pseudomonadota</taxon>
        <taxon>Alphaproteobacteria</taxon>
        <taxon>Hyphomicrobiales</taxon>
        <taxon>Methylobacteriaceae</taxon>
        <taxon>Methylobacterium</taxon>
    </lineage>
</organism>
<gene>
    <name evidence="1" type="ORF">VP06_26215</name>
</gene>
<dbReference type="OrthoDB" id="7056168at2"/>
<evidence type="ECO:0000313" key="2">
    <source>
        <dbReference type="Proteomes" id="UP000035929"/>
    </source>
</evidence>
<proteinExistence type="predicted"/>
<comment type="caution">
    <text evidence="1">The sequence shown here is derived from an EMBL/GenBank/DDBJ whole genome shotgun (WGS) entry which is preliminary data.</text>
</comment>
<evidence type="ECO:0000313" key="1">
    <source>
        <dbReference type="EMBL" id="KMO28861.1"/>
    </source>
</evidence>
<name>A0A0J6URW2_9HYPH</name>
<dbReference type="EMBL" id="LABX01000225">
    <property type="protein sequence ID" value="KMO28861.1"/>
    <property type="molecule type" value="Genomic_DNA"/>
</dbReference>
<protein>
    <submittedName>
        <fullName evidence="1">Uncharacterized protein</fullName>
    </submittedName>
</protein>